<evidence type="ECO:0000256" key="3">
    <source>
        <dbReference type="ARBA" id="ARBA00022722"/>
    </source>
</evidence>
<accession>A0A7Y0DZV6</accession>
<evidence type="ECO:0000256" key="6">
    <source>
        <dbReference type="HAMAP-Rule" id="MF_00337"/>
    </source>
</evidence>
<evidence type="ECO:0000313" key="8">
    <source>
        <dbReference type="Proteomes" id="UP000539372"/>
    </source>
</evidence>
<dbReference type="GO" id="GO:0009318">
    <property type="term" value="C:exodeoxyribonuclease VII complex"/>
    <property type="evidence" value="ECO:0007669"/>
    <property type="project" value="UniProtKB-UniRule"/>
</dbReference>
<dbReference type="Gene3D" id="1.10.287.1040">
    <property type="entry name" value="Exonuclease VII, small subunit"/>
    <property type="match status" value="1"/>
</dbReference>
<organism evidence="7 8">
    <name type="scientific">Pacificispira spongiicola</name>
    <dbReference type="NCBI Taxonomy" id="2729598"/>
    <lineage>
        <taxon>Bacteria</taxon>
        <taxon>Pseudomonadati</taxon>
        <taxon>Pseudomonadota</taxon>
        <taxon>Alphaproteobacteria</taxon>
        <taxon>Rhodospirillales</taxon>
        <taxon>Rhodospirillaceae</taxon>
        <taxon>Pacificispira</taxon>
    </lineage>
</organism>
<dbReference type="SUPFAM" id="SSF116842">
    <property type="entry name" value="XseB-like"/>
    <property type="match status" value="1"/>
</dbReference>
<reference evidence="7 8" key="1">
    <citation type="submission" date="2020-04" db="EMBL/GenBank/DDBJ databases">
        <title>Rhodospirillaceae bacterium KN72 isolated from deep sea.</title>
        <authorList>
            <person name="Zhang D.-C."/>
        </authorList>
    </citation>
    <scope>NUCLEOTIDE SEQUENCE [LARGE SCALE GENOMIC DNA]</scope>
    <source>
        <strain evidence="7 8">KN72</strain>
    </source>
</reference>
<dbReference type="PANTHER" id="PTHR34137">
    <property type="entry name" value="EXODEOXYRIBONUCLEASE 7 SMALL SUBUNIT"/>
    <property type="match status" value="1"/>
</dbReference>
<dbReference type="GO" id="GO:0008855">
    <property type="term" value="F:exodeoxyribonuclease VII activity"/>
    <property type="evidence" value="ECO:0007669"/>
    <property type="project" value="UniProtKB-UniRule"/>
</dbReference>
<dbReference type="NCBIfam" id="NF002140">
    <property type="entry name" value="PRK00977.1-4"/>
    <property type="match status" value="1"/>
</dbReference>
<comment type="subcellular location">
    <subcellularLocation>
        <location evidence="6">Cytoplasm</location>
    </subcellularLocation>
</comment>
<dbReference type="NCBIfam" id="NF002139">
    <property type="entry name" value="PRK00977.1-3"/>
    <property type="match status" value="1"/>
</dbReference>
<evidence type="ECO:0000256" key="2">
    <source>
        <dbReference type="ARBA" id="ARBA00022490"/>
    </source>
</evidence>
<comment type="similarity">
    <text evidence="1 6">Belongs to the XseB family.</text>
</comment>
<dbReference type="NCBIfam" id="TIGR01280">
    <property type="entry name" value="xseB"/>
    <property type="match status" value="1"/>
</dbReference>
<evidence type="ECO:0000256" key="1">
    <source>
        <dbReference type="ARBA" id="ARBA00009998"/>
    </source>
</evidence>
<name>A0A7Y0DZV6_9PROT</name>
<keyword evidence="3 6" id="KW-0540">Nuclease</keyword>
<evidence type="ECO:0000256" key="5">
    <source>
        <dbReference type="ARBA" id="ARBA00022839"/>
    </source>
</evidence>
<proteinExistence type="inferred from homology"/>
<dbReference type="RefSeq" id="WP_169624993.1">
    <property type="nucleotide sequence ID" value="NZ_JABBNT010000002.1"/>
</dbReference>
<dbReference type="HAMAP" id="MF_00337">
    <property type="entry name" value="Exonuc_7_S"/>
    <property type="match status" value="1"/>
</dbReference>
<dbReference type="InterPro" id="IPR037004">
    <property type="entry name" value="Exonuc_VII_ssu_sf"/>
</dbReference>
<keyword evidence="5 6" id="KW-0269">Exonuclease</keyword>
<dbReference type="Proteomes" id="UP000539372">
    <property type="component" value="Unassembled WGS sequence"/>
</dbReference>
<dbReference type="Pfam" id="PF02609">
    <property type="entry name" value="Exonuc_VII_S"/>
    <property type="match status" value="1"/>
</dbReference>
<protein>
    <recommendedName>
        <fullName evidence="6">Exodeoxyribonuclease 7 small subunit</fullName>
        <ecNumber evidence="6">3.1.11.6</ecNumber>
    </recommendedName>
    <alternativeName>
        <fullName evidence="6">Exodeoxyribonuclease VII small subunit</fullName>
        <shortName evidence="6">Exonuclease VII small subunit</shortName>
    </alternativeName>
</protein>
<dbReference type="InterPro" id="IPR003761">
    <property type="entry name" value="Exonuc_VII_S"/>
</dbReference>
<sequence>MSDSDKPAIDAMTFEQAMGELESIVRGLESGDIALEESIAAYERGVALKKHCEDKLAGARARIDKITVGQDGSISAEPTQID</sequence>
<keyword evidence="8" id="KW-1185">Reference proteome</keyword>
<comment type="caution">
    <text evidence="7">The sequence shown here is derived from an EMBL/GenBank/DDBJ whole genome shotgun (WGS) entry which is preliminary data.</text>
</comment>
<dbReference type="GO" id="GO:0005829">
    <property type="term" value="C:cytosol"/>
    <property type="evidence" value="ECO:0007669"/>
    <property type="project" value="TreeGrafter"/>
</dbReference>
<keyword evidence="2 6" id="KW-0963">Cytoplasm</keyword>
<dbReference type="PIRSF" id="PIRSF006488">
    <property type="entry name" value="Exonuc_VII_S"/>
    <property type="match status" value="1"/>
</dbReference>
<evidence type="ECO:0000256" key="4">
    <source>
        <dbReference type="ARBA" id="ARBA00022801"/>
    </source>
</evidence>
<dbReference type="PANTHER" id="PTHR34137:SF1">
    <property type="entry name" value="EXODEOXYRIBONUCLEASE 7 SMALL SUBUNIT"/>
    <property type="match status" value="1"/>
</dbReference>
<dbReference type="EMBL" id="JABBNT010000002">
    <property type="protein sequence ID" value="NMM44659.1"/>
    <property type="molecule type" value="Genomic_DNA"/>
</dbReference>
<comment type="function">
    <text evidence="6">Bidirectionally degrades single-stranded DNA into large acid-insoluble oligonucleotides, which are then degraded further into small acid-soluble oligonucleotides.</text>
</comment>
<gene>
    <name evidence="6" type="primary">xseB</name>
    <name evidence="7" type="ORF">HH303_09210</name>
</gene>
<comment type="subunit">
    <text evidence="6">Heterooligomer composed of large and small subunits.</text>
</comment>
<dbReference type="GO" id="GO:0006308">
    <property type="term" value="P:DNA catabolic process"/>
    <property type="evidence" value="ECO:0007669"/>
    <property type="project" value="UniProtKB-UniRule"/>
</dbReference>
<dbReference type="AlphaFoldDB" id="A0A7Y0DZV6"/>
<dbReference type="EC" id="3.1.11.6" evidence="6"/>
<evidence type="ECO:0000313" key="7">
    <source>
        <dbReference type="EMBL" id="NMM44659.1"/>
    </source>
</evidence>
<keyword evidence="4 6" id="KW-0378">Hydrolase</keyword>
<comment type="catalytic activity">
    <reaction evidence="6">
        <text>Exonucleolytic cleavage in either 5'- to 3'- or 3'- to 5'-direction to yield nucleoside 5'-phosphates.</text>
        <dbReference type="EC" id="3.1.11.6"/>
    </reaction>
</comment>